<keyword evidence="3" id="KW-1185">Reference proteome</keyword>
<gene>
    <name evidence="2" type="ORF">PRZ48_003302</name>
</gene>
<evidence type="ECO:0000313" key="2">
    <source>
        <dbReference type="EMBL" id="KAK4505339.1"/>
    </source>
</evidence>
<feature type="compositionally biased region" description="Basic residues" evidence="1">
    <location>
        <begin position="20"/>
        <end position="30"/>
    </location>
</feature>
<feature type="compositionally biased region" description="Basic and acidic residues" evidence="1">
    <location>
        <begin position="98"/>
        <end position="126"/>
    </location>
</feature>
<organism evidence="2 3">
    <name type="scientific">Zasmidium cellare</name>
    <name type="common">Wine cellar mold</name>
    <name type="synonym">Racodium cellare</name>
    <dbReference type="NCBI Taxonomy" id="395010"/>
    <lineage>
        <taxon>Eukaryota</taxon>
        <taxon>Fungi</taxon>
        <taxon>Dikarya</taxon>
        <taxon>Ascomycota</taxon>
        <taxon>Pezizomycotina</taxon>
        <taxon>Dothideomycetes</taxon>
        <taxon>Dothideomycetidae</taxon>
        <taxon>Mycosphaerellales</taxon>
        <taxon>Mycosphaerellaceae</taxon>
        <taxon>Zasmidium</taxon>
    </lineage>
</organism>
<feature type="compositionally biased region" description="Polar residues" evidence="1">
    <location>
        <begin position="44"/>
        <end position="65"/>
    </location>
</feature>
<feature type="region of interest" description="Disordered" evidence="1">
    <location>
        <begin position="1"/>
        <end position="136"/>
    </location>
</feature>
<dbReference type="Proteomes" id="UP001305779">
    <property type="component" value="Unassembled WGS sequence"/>
</dbReference>
<proteinExistence type="predicted"/>
<protein>
    <submittedName>
        <fullName evidence="2">Uncharacterized protein</fullName>
    </submittedName>
</protein>
<accession>A0ABR0EUN9</accession>
<feature type="compositionally biased region" description="Polar residues" evidence="1">
    <location>
        <begin position="72"/>
        <end position="83"/>
    </location>
</feature>
<reference evidence="2 3" key="1">
    <citation type="journal article" date="2023" name="G3 (Bethesda)">
        <title>A chromosome-level genome assembly of Zasmidium syzygii isolated from banana leaves.</title>
        <authorList>
            <person name="van Westerhoven A.C."/>
            <person name="Mehrabi R."/>
            <person name="Talebi R."/>
            <person name="Steentjes M.B.F."/>
            <person name="Corcolon B."/>
            <person name="Chong P.A."/>
            <person name="Kema G.H.J."/>
            <person name="Seidl M.F."/>
        </authorList>
    </citation>
    <scope>NUCLEOTIDE SEQUENCE [LARGE SCALE GENOMIC DNA]</scope>
    <source>
        <strain evidence="2 3">P124</strain>
    </source>
</reference>
<name>A0ABR0EUN9_ZASCE</name>
<evidence type="ECO:0000313" key="3">
    <source>
        <dbReference type="Proteomes" id="UP001305779"/>
    </source>
</evidence>
<evidence type="ECO:0000256" key="1">
    <source>
        <dbReference type="SAM" id="MobiDB-lite"/>
    </source>
</evidence>
<dbReference type="EMBL" id="JAXOVC010000002">
    <property type="protein sequence ID" value="KAK4505339.1"/>
    <property type="molecule type" value="Genomic_DNA"/>
</dbReference>
<comment type="caution">
    <text evidence="2">The sequence shown here is derived from an EMBL/GenBank/DDBJ whole genome shotgun (WGS) entry which is preliminary data.</text>
</comment>
<sequence>MLQQVTRSAIIGRTTVFSSKRVHWPAKRFRSSTTRGEPGAATNIRESPSSSGEASQINQSRSTDGQLRESKSTTARPVSNPEQSGLGAQEEPQASQENMKRPPEEPDHVKRSYVEKEGQKPLDPADHGFGAAKDAK</sequence>